<feature type="region of interest" description="Disordered" evidence="2">
    <location>
        <begin position="276"/>
        <end position="370"/>
    </location>
</feature>
<feature type="compositionally biased region" description="Basic residues" evidence="2">
    <location>
        <begin position="1185"/>
        <end position="1200"/>
    </location>
</feature>
<sequence length="1200" mass="135157">MDALHIVESFSYVVKEEVRYSMVAVRVEFSFLLADGGGLLLIFFDYNRQRMAAIVPQPFVRRFASVASAGGVFALLDFSVATFYKDEFPTYYGYILACSDKRIVIDDRSQLRPLLDKVSPSFPLFAWVPTIERIKHDRRRLKLIIDVVGQIVDGDRLPYGPSFRVRLRDATGHDIEMTVYYSSMLIPPDFTFTMDSSNSSDATGSEPRLPSVTSSLTPSSSVYNQTPLSHSLLSHPAPHRQNSSIDVSSFRRRPGKEVMGSCDLNNAIRDQAHMVAGTSSSIPSTSNVDVTRQPTRRPDGRPALRGRHSSFPNSVSVSSSSQRNGTSSSIPTTSNVDVTHQIPRRPVGRPPLRGRPSSFPNGVSVGPLGERNGNMPTYWDCGNADRECTHCKALCWDCEDGGGPFTFCLNGINHHKIGTLLPTHDDGQPRFAQLYVYDTSNEADNRISALRHCIPRNTNEAVLRSLVDDLIMMLNANNALVQAFRMARERFNDSDRHPVKIRLIGSRNSHGSQYNLPTAYEVAALIPGDCEAMDSRDILIQERDTYTVKRVSELHPSFMALQYPLLFPYGEDGFRLQIPLRNANSPNGRKYVTLREYYCFRLHVRRCEGKTLHRGGRLFHTYVVDAYAAVLNNSLECTFPDLESNISDHRYLQERCVLCPTNDEVDEVKLCVLEKLTGELYELLSADEIFMSYNKISDSHPNVTDKWQINIMGSSIHGKIPTNVMHPFKDVFVEGSVYRIHKFVVLHYKSKYRPLRCDIFVQFIRSTMIHASMLQSSSFTRHVFEFVPFNSLAQHENDDTYLTDVIGVLCQWGVVEKIDSVKSTNNEVHNIVILDEMGLDVSVSLWGNLARQISDDDIRNHGSPNIVIVLCSCRVRRFKGSLCLWTTASSQLYIDLPVSVLHIYKNIHVDHVVFNLANQGRTYLKGRANQTDVGMHITSMSQLLTDLQEGVPKGTMYNIYVNVIGVDSTNDWNYKLVLNIIESGVQASFVLFDDSAIPFVGFTVDELIEKSNLEGDDNPEWVVDFLKELLLAREAKFRIKVDDYNMAPNYVRRFTVSKLIGDHDDFPNNRTILALSDSDAVRSNDDVHVEPVIDGECAIDEDEKEKEFHSKISEEEMELADEALLDPRALSIRSNSSLTMVDASNEVDVVSPVSVSIVNEVDTRDEDTSDVVVPDVESGGSVGRSRPRRKNVKTPIRYRT</sequence>
<gene>
    <name evidence="5" type="ORF">SSX86_018135</name>
</gene>
<feature type="compositionally biased region" description="Polar residues" evidence="2">
    <location>
        <begin position="223"/>
        <end position="232"/>
    </location>
</feature>
<dbReference type="CDD" id="cd04481">
    <property type="entry name" value="RPA1_DBD_B_like"/>
    <property type="match status" value="1"/>
</dbReference>
<feature type="transmembrane region" description="Helical" evidence="3">
    <location>
        <begin position="63"/>
        <end position="84"/>
    </location>
</feature>
<dbReference type="EMBL" id="JBCNJP010000019">
    <property type="protein sequence ID" value="KAK9060955.1"/>
    <property type="molecule type" value="Genomic_DNA"/>
</dbReference>
<dbReference type="GO" id="GO:0003677">
    <property type="term" value="F:DNA binding"/>
    <property type="evidence" value="ECO:0007669"/>
    <property type="project" value="UniProtKB-KW"/>
</dbReference>
<evidence type="ECO:0000313" key="5">
    <source>
        <dbReference type="EMBL" id="KAK9060955.1"/>
    </source>
</evidence>
<dbReference type="PANTHER" id="PTHR45786:SF74">
    <property type="entry name" value="ATP-DEPENDENT DNA HELICASE"/>
    <property type="match status" value="1"/>
</dbReference>
<evidence type="ECO:0000313" key="6">
    <source>
        <dbReference type="Proteomes" id="UP001408789"/>
    </source>
</evidence>
<evidence type="ECO:0000256" key="1">
    <source>
        <dbReference type="ARBA" id="ARBA00023125"/>
    </source>
</evidence>
<feature type="region of interest" description="Disordered" evidence="2">
    <location>
        <begin position="196"/>
        <end position="258"/>
    </location>
</feature>
<evidence type="ECO:0000259" key="4">
    <source>
        <dbReference type="Pfam" id="PF16900"/>
    </source>
</evidence>
<evidence type="ECO:0000256" key="2">
    <source>
        <dbReference type="SAM" id="MobiDB-lite"/>
    </source>
</evidence>
<proteinExistence type="predicted"/>
<dbReference type="Gene3D" id="2.40.50.140">
    <property type="entry name" value="Nucleic acid-binding proteins"/>
    <property type="match status" value="2"/>
</dbReference>
<dbReference type="SUPFAM" id="SSF50249">
    <property type="entry name" value="Nucleic acid-binding proteins"/>
    <property type="match status" value="1"/>
</dbReference>
<name>A0AAP0CQ63_9ASTR</name>
<reference evidence="5 6" key="1">
    <citation type="submission" date="2024-04" db="EMBL/GenBank/DDBJ databases">
        <title>The reference genome of an endangered Asteraceae, Deinandra increscens subsp. villosa, native to the Central Coast of California.</title>
        <authorList>
            <person name="Guilliams M."/>
            <person name="Hasenstab-Lehman K."/>
            <person name="Meyer R."/>
            <person name="Mcevoy S."/>
        </authorList>
    </citation>
    <scope>NUCLEOTIDE SEQUENCE [LARGE SCALE GENOMIC DNA]</scope>
    <source>
        <tissue evidence="5">Leaf</tissue>
    </source>
</reference>
<feature type="domain" description="Replication protein A OB" evidence="4">
    <location>
        <begin position="794"/>
        <end position="894"/>
    </location>
</feature>
<feature type="region of interest" description="Disordered" evidence="2">
    <location>
        <begin position="1162"/>
        <end position="1200"/>
    </location>
</feature>
<evidence type="ECO:0000256" key="3">
    <source>
        <dbReference type="SAM" id="Phobius"/>
    </source>
</evidence>
<keyword evidence="6" id="KW-1185">Reference proteome</keyword>
<dbReference type="Pfam" id="PF16900">
    <property type="entry name" value="REPA_OB_2"/>
    <property type="match status" value="1"/>
</dbReference>
<accession>A0AAP0CQ63</accession>
<protein>
    <recommendedName>
        <fullName evidence="4">Replication protein A OB domain-containing protein</fullName>
    </recommendedName>
</protein>
<keyword evidence="3" id="KW-1133">Transmembrane helix</keyword>
<feature type="compositionally biased region" description="Polar residues" evidence="2">
    <location>
        <begin position="277"/>
        <end position="293"/>
    </location>
</feature>
<feature type="compositionally biased region" description="Low complexity" evidence="2">
    <location>
        <begin position="209"/>
        <end position="222"/>
    </location>
</feature>
<keyword evidence="1" id="KW-0238">DNA-binding</keyword>
<dbReference type="AlphaFoldDB" id="A0AAP0CQ63"/>
<feature type="compositionally biased region" description="Low complexity" evidence="2">
    <location>
        <begin position="309"/>
        <end position="329"/>
    </location>
</feature>
<dbReference type="InterPro" id="IPR012340">
    <property type="entry name" value="NA-bd_OB-fold"/>
</dbReference>
<dbReference type="Proteomes" id="UP001408789">
    <property type="component" value="Unassembled WGS sequence"/>
</dbReference>
<dbReference type="PANTHER" id="PTHR45786">
    <property type="entry name" value="DNA BINDING PROTEIN-LIKE"/>
    <property type="match status" value="1"/>
</dbReference>
<keyword evidence="3" id="KW-0472">Membrane</keyword>
<organism evidence="5 6">
    <name type="scientific">Deinandra increscens subsp. villosa</name>
    <dbReference type="NCBI Taxonomy" id="3103831"/>
    <lineage>
        <taxon>Eukaryota</taxon>
        <taxon>Viridiplantae</taxon>
        <taxon>Streptophyta</taxon>
        <taxon>Embryophyta</taxon>
        <taxon>Tracheophyta</taxon>
        <taxon>Spermatophyta</taxon>
        <taxon>Magnoliopsida</taxon>
        <taxon>eudicotyledons</taxon>
        <taxon>Gunneridae</taxon>
        <taxon>Pentapetalae</taxon>
        <taxon>asterids</taxon>
        <taxon>campanulids</taxon>
        <taxon>Asterales</taxon>
        <taxon>Asteraceae</taxon>
        <taxon>Asteroideae</taxon>
        <taxon>Heliantheae alliance</taxon>
        <taxon>Madieae</taxon>
        <taxon>Madiinae</taxon>
        <taxon>Deinandra</taxon>
    </lineage>
</organism>
<dbReference type="InterPro" id="IPR031657">
    <property type="entry name" value="REPA_OB_2"/>
</dbReference>
<feature type="transmembrane region" description="Helical" evidence="3">
    <location>
        <begin position="20"/>
        <end position="43"/>
    </location>
</feature>
<comment type="caution">
    <text evidence="5">The sequence shown here is derived from an EMBL/GenBank/DDBJ whole genome shotgun (WGS) entry which is preliminary data.</text>
</comment>
<keyword evidence="3" id="KW-0812">Transmembrane</keyword>